<dbReference type="Proteomes" id="UP001157126">
    <property type="component" value="Unassembled WGS sequence"/>
</dbReference>
<dbReference type="InterPro" id="IPR015797">
    <property type="entry name" value="NUDIX_hydrolase-like_dom_sf"/>
</dbReference>
<protein>
    <recommendedName>
        <fullName evidence="2">NrtR DNA-binding winged helix domain-containing protein</fullName>
    </recommendedName>
</protein>
<dbReference type="SUPFAM" id="SSF55811">
    <property type="entry name" value="Nudix"/>
    <property type="match status" value="1"/>
</dbReference>
<proteinExistence type="predicted"/>
<name>A0ABQ6IN15_9MICO</name>
<feature type="compositionally biased region" description="Low complexity" evidence="1">
    <location>
        <begin position="338"/>
        <end position="359"/>
    </location>
</feature>
<dbReference type="InterPro" id="IPR036388">
    <property type="entry name" value="WH-like_DNA-bd_sf"/>
</dbReference>
<keyword evidence="4" id="KW-1185">Reference proteome</keyword>
<sequence length="359" mass="40213">MSIPRTDLVASELVAVVVAITSAGPQILTVGVPAGVPRLPSGPLRAEHRSLQTSLRTWVERQTGVELGYVEQLYTFADRERVGAHHHLLSVSYLGLTRIEEPITHSAGYAWRPWSEFLPWEDRRDPQARALGDDLQARLRAWAAETPHEAVRTDRRDRVEGAFGSTWVSELVLQRYQLLYEAGLTRDAGVDTGARMQHDHRRILATGIARLRAKIQYRPVVFELVPDEFTLGRLQACVEDIAGTELHTQNFRRLVTQQQLVEQTGRVEEATGGRPARLYRFRREVELERYAAGTKLPGGREPTRLISAATPAYAHVEHINAHSESKAGGSRHGRDPPRCAVRARPPRRPAGGVDDVVRR</sequence>
<feature type="region of interest" description="Disordered" evidence="1">
    <location>
        <begin position="322"/>
        <end position="359"/>
    </location>
</feature>
<dbReference type="Gene3D" id="3.90.79.10">
    <property type="entry name" value="Nucleoside Triphosphate Pyrophosphohydrolase"/>
    <property type="match status" value="1"/>
</dbReference>
<gene>
    <name evidence="3" type="ORF">GCM10025883_13540</name>
</gene>
<organism evidence="3 4">
    <name type="scientific">Mobilicoccus caccae</name>
    <dbReference type="NCBI Taxonomy" id="1859295"/>
    <lineage>
        <taxon>Bacteria</taxon>
        <taxon>Bacillati</taxon>
        <taxon>Actinomycetota</taxon>
        <taxon>Actinomycetes</taxon>
        <taxon>Micrococcales</taxon>
        <taxon>Dermatophilaceae</taxon>
        <taxon>Mobilicoccus</taxon>
    </lineage>
</organism>
<comment type="caution">
    <text evidence="3">The sequence shown here is derived from an EMBL/GenBank/DDBJ whole genome shotgun (WGS) entry which is preliminary data.</text>
</comment>
<dbReference type="EMBL" id="BSUO01000001">
    <property type="protein sequence ID" value="GMA39309.1"/>
    <property type="molecule type" value="Genomic_DNA"/>
</dbReference>
<dbReference type="SUPFAM" id="SSF46785">
    <property type="entry name" value="Winged helix' DNA-binding domain"/>
    <property type="match status" value="1"/>
</dbReference>
<dbReference type="Pfam" id="PF21906">
    <property type="entry name" value="WHD_NrtR"/>
    <property type="match status" value="1"/>
</dbReference>
<dbReference type="RefSeq" id="WP_284303250.1">
    <property type="nucleotide sequence ID" value="NZ_BSUO01000001.1"/>
</dbReference>
<dbReference type="InterPro" id="IPR036390">
    <property type="entry name" value="WH_DNA-bd_sf"/>
</dbReference>
<dbReference type="InterPro" id="IPR054105">
    <property type="entry name" value="WHD_NrtR"/>
</dbReference>
<accession>A0ABQ6IN15</accession>
<evidence type="ECO:0000259" key="2">
    <source>
        <dbReference type="Pfam" id="PF21906"/>
    </source>
</evidence>
<feature type="domain" description="NrtR DNA-binding winged helix" evidence="2">
    <location>
        <begin position="221"/>
        <end position="281"/>
    </location>
</feature>
<evidence type="ECO:0000313" key="3">
    <source>
        <dbReference type="EMBL" id="GMA39309.1"/>
    </source>
</evidence>
<evidence type="ECO:0000313" key="4">
    <source>
        <dbReference type="Proteomes" id="UP001157126"/>
    </source>
</evidence>
<reference evidence="4" key="1">
    <citation type="journal article" date="2019" name="Int. J. Syst. Evol. Microbiol.">
        <title>The Global Catalogue of Microorganisms (GCM) 10K type strain sequencing project: providing services to taxonomists for standard genome sequencing and annotation.</title>
        <authorList>
            <consortium name="The Broad Institute Genomics Platform"/>
            <consortium name="The Broad Institute Genome Sequencing Center for Infectious Disease"/>
            <person name="Wu L."/>
            <person name="Ma J."/>
        </authorList>
    </citation>
    <scope>NUCLEOTIDE SEQUENCE [LARGE SCALE GENOMIC DNA]</scope>
    <source>
        <strain evidence="4">NBRC 113072</strain>
    </source>
</reference>
<dbReference type="PIRSF" id="PIRSF019423">
    <property type="entry name" value="NMN_biosyn"/>
    <property type="match status" value="1"/>
</dbReference>
<evidence type="ECO:0000256" key="1">
    <source>
        <dbReference type="SAM" id="MobiDB-lite"/>
    </source>
</evidence>
<dbReference type="Gene3D" id="1.10.10.10">
    <property type="entry name" value="Winged helix-like DNA-binding domain superfamily/Winged helix DNA-binding domain"/>
    <property type="match status" value="1"/>
</dbReference>
<dbReference type="InterPro" id="IPR011213">
    <property type="entry name" value="NMN_biosyn"/>
</dbReference>